<accession>A0A239VV99</accession>
<dbReference type="AlphaFoldDB" id="A0A239VV99"/>
<sequence>MLCLVLLVFSVDSSAQAWVLAVLSVAVGVDLVVDFLRFAGCSRQSGAVVPRKDGGCFAVVAQNAN</sequence>
<evidence type="ECO:0000313" key="2">
    <source>
        <dbReference type="EMBL" id="SNV25670.1"/>
    </source>
</evidence>
<evidence type="ECO:0008006" key="4">
    <source>
        <dbReference type="Google" id="ProtNLM"/>
    </source>
</evidence>
<keyword evidence="3" id="KW-1185">Reference proteome</keyword>
<dbReference type="EMBL" id="LT906453">
    <property type="protein sequence ID" value="SNV25670.1"/>
    <property type="molecule type" value="Genomic_DNA"/>
</dbReference>
<keyword evidence="1" id="KW-0732">Signal</keyword>
<evidence type="ECO:0000256" key="1">
    <source>
        <dbReference type="SAM" id="SignalP"/>
    </source>
</evidence>
<reference evidence="2 3" key="1">
    <citation type="submission" date="2017-06" db="EMBL/GenBank/DDBJ databases">
        <authorList>
            <consortium name="Pathogen Informatics"/>
        </authorList>
    </citation>
    <scope>NUCLEOTIDE SEQUENCE [LARGE SCALE GENOMIC DNA]</scope>
    <source>
        <strain evidence="2 3">NCTC13039</strain>
    </source>
</reference>
<feature type="chain" id="PRO_5013280730" description="Secreted protein" evidence="1">
    <location>
        <begin position="18"/>
        <end position="65"/>
    </location>
</feature>
<evidence type="ECO:0000313" key="3">
    <source>
        <dbReference type="Proteomes" id="UP000242637"/>
    </source>
</evidence>
<dbReference type="Proteomes" id="UP000242637">
    <property type="component" value="Chromosome 1"/>
</dbReference>
<name>A0A239VV99_9MICO</name>
<protein>
    <recommendedName>
        <fullName evidence="4">Secreted protein</fullName>
    </recommendedName>
</protein>
<feature type="signal peptide" evidence="1">
    <location>
        <begin position="1"/>
        <end position="17"/>
    </location>
</feature>
<organism evidence="2 3">
    <name type="scientific">Dermatophilus congolensis</name>
    <dbReference type="NCBI Taxonomy" id="1863"/>
    <lineage>
        <taxon>Bacteria</taxon>
        <taxon>Bacillati</taxon>
        <taxon>Actinomycetota</taxon>
        <taxon>Actinomycetes</taxon>
        <taxon>Micrococcales</taxon>
        <taxon>Dermatophilaceae</taxon>
        <taxon>Dermatophilus</taxon>
    </lineage>
</organism>
<gene>
    <name evidence="2" type="ORF">SAMEA4475696_02294</name>
</gene>
<proteinExistence type="predicted"/>
<dbReference type="KEGG" id="dco:SAMEA4475696_2294"/>